<reference evidence="6" key="1">
    <citation type="journal article" date="2021" name="Proc. Natl. Acad. Sci. U.S.A.">
        <title>A Catalog of Tens of Thousands of Viruses from Human Metagenomes Reveals Hidden Associations with Chronic Diseases.</title>
        <authorList>
            <person name="Tisza M.J."/>
            <person name="Buck C.B."/>
        </authorList>
    </citation>
    <scope>NUCLEOTIDE SEQUENCE</scope>
    <source>
        <strain evidence="6">Ct3yx7</strain>
    </source>
</reference>
<name>A0A8S5P5T8_9CAUD</name>
<evidence type="ECO:0000256" key="3">
    <source>
        <dbReference type="ARBA" id="ARBA00022989"/>
    </source>
</evidence>
<evidence type="ECO:0000256" key="2">
    <source>
        <dbReference type="ARBA" id="ARBA00022692"/>
    </source>
</evidence>
<dbReference type="InterPro" id="IPR006480">
    <property type="entry name" value="Phage_holin_4_1"/>
</dbReference>
<protein>
    <submittedName>
        <fullName evidence="6">Holin</fullName>
    </submittedName>
</protein>
<evidence type="ECO:0000256" key="1">
    <source>
        <dbReference type="ARBA" id="ARBA00004301"/>
    </source>
</evidence>
<feature type="transmembrane region" description="Helical" evidence="5">
    <location>
        <begin position="84"/>
        <end position="103"/>
    </location>
</feature>
<organism evidence="6">
    <name type="scientific">Siphoviridae sp. ct3yx7</name>
    <dbReference type="NCBI Taxonomy" id="2825326"/>
    <lineage>
        <taxon>Viruses</taxon>
        <taxon>Duplodnaviria</taxon>
        <taxon>Heunggongvirae</taxon>
        <taxon>Uroviricota</taxon>
        <taxon>Caudoviricetes</taxon>
    </lineage>
</organism>
<keyword evidence="3 5" id="KW-1133">Transmembrane helix</keyword>
<dbReference type="Pfam" id="PF05105">
    <property type="entry name" value="Phage_holin_4_1"/>
    <property type="match status" value="1"/>
</dbReference>
<proteinExistence type="predicted"/>
<evidence type="ECO:0000256" key="5">
    <source>
        <dbReference type="SAM" id="Phobius"/>
    </source>
</evidence>
<sequence length="166" mass="18228">MQPPAPMEGLAYYTQSLLALWPEKAVIGSCVAGAVSLFGGDAYLLWMLGAMLVADFAFGLADAVRRRHFRCRMLAHGALKFPAYCLYLLIVGVVNASLSRSFGGFDMPLLNLFIAYLIITDAVSVIAHMQRLGIPVPDLLRRVLLRSKRKVERRVDEAVGGDDDDV</sequence>
<comment type="subcellular location">
    <subcellularLocation>
        <location evidence="1">Host membrane</location>
        <topology evidence="1">Multi-pass membrane protein</topology>
    </subcellularLocation>
</comment>
<evidence type="ECO:0000313" key="6">
    <source>
        <dbReference type="EMBL" id="DAE01795.1"/>
    </source>
</evidence>
<dbReference type="GO" id="GO:0033644">
    <property type="term" value="C:host cell membrane"/>
    <property type="evidence" value="ECO:0007669"/>
    <property type="project" value="UniProtKB-SubCell"/>
</dbReference>
<dbReference type="EMBL" id="BK015332">
    <property type="protein sequence ID" value="DAE01795.1"/>
    <property type="molecule type" value="Genomic_DNA"/>
</dbReference>
<evidence type="ECO:0000256" key="4">
    <source>
        <dbReference type="ARBA" id="ARBA00023136"/>
    </source>
</evidence>
<accession>A0A8S5P5T8</accession>
<keyword evidence="4 5" id="KW-0472">Membrane</keyword>
<feature type="transmembrane region" description="Helical" evidence="5">
    <location>
        <begin position="109"/>
        <end position="127"/>
    </location>
</feature>
<feature type="transmembrane region" description="Helical" evidence="5">
    <location>
        <begin position="43"/>
        <end position="64"/>
    </location>
</feature>
<keyword evidence="2 5" id="KW-0812">Transmembrane</keyword>